<accession>A0A6A3CXX2</accession>
<dbReference type="InterPro" id="IPR029071">
    <property type="entry name" value="Ubiquitin-like_domsf"/>
</dbReference>
<keyword evidence="6" id="KW-1185">Reference proteome</keyword>
<dbReference type="AlphaFoldDB" id="A0A6A3CXX2"/>
<feature type="region of interest" description="Disordered" evidence="2">
    <location>
        <begin position="147"/>
        <end position="172"/>
    </location>
</feature>
<evidence type="ECO:0000256" key="2">
    <source>
        <dbReference type="SAM" id="MobiDB-lite"/>
    </source>
</evidence>
<dbReference type="SUPFAM" id="SSF54236">
    <property type="entry name" value="Ubiquitin-like"/>
    <property type="match status" value="1"/>
</dbReference>
<reference evidence="5" key="1">
    <citation type="submission" date="2019-09" db="EMBL/GenBank/DDBJ databases">
        <title>Draft genome information of white flower Hibiscus syriacus.</title>
        <authorList>
            <person name="Kim Y.-M."/>
        </authorList>
    </citation>
    <scope>NUCLEOTIDE SEQUENCE [LARGE SCALE GENOMIC DNA]</scope>
    <source>
        <strain evidence="5">YM2019G1</strain>
    </source>
</reference>
<evidence type="ECO:0000313" key="6">
    <source>
        <dbReference type="Proteomes" id="UP000436088"/>
    </source>
</evidence>
<evidence type="ECO:0000256" key="1">
    <source>
        <dbReference type="ARBA" id="ARBA00022786"/>
    </source>
</evidence>
<dbReference type="Pfam" id="PF00789">
    <property type="entry name" value="UBX"/>
    <property type="match status" value="1"/>
</dbReference>
<dbReference type="PANTHER" id="PTHR47770:SF1">
    <property type="entry name" value="PLANT UBX DOMAIN-CONTAINING PROTEIN 11"/>
    <property type="match status" value="1"/>
</dbReference>
<dbReference type="InterPro" id="IPR036249">
    <property type="entry name" value="Thioredoxin-like_sf"/>
</dbReference>
<feature type="compositionally biased region" description="Polar residues" evidence="2">
    <location>
        <begin position="449"/>
        <end position="472"/>
    </location>
</feature>
<evidence type="ECO:0000259" key="3">
    <source>
        <dbReference type="PROSITE" id="PS50033"/>
    </source>
</evidence>
<feature type="domain" description="UBX" evidence="3">
    <location>
        <begin position="308"/>
        <end position="386"/>
    </location>
</feature>
<dbReference type="SMART" id="SM00166">
    <property type="entry name" value="UBX"/>
    <property type="match status" value="1"/>
</dbReference>
<sequence length="472" mass="50774">MERSESLSSITFKGSIPEAILEAKNQKKLFVVYISCEDSESKNVEDSTWTDLKVKESLSKYCILLHIRGGSTDAANFSAIYPQKSAPCVTAIGYNGVQVWQSEGIVSAEILASSLEKAWLSLHIQETTAAVLSAALASKKYESSGSGVSAVSQSEQGSSSSASVPSTTMDDVDRNLASDLTVTSGVIEENRDSGNTVQEKNPELVEKISSESFSSDNLANIVDKQCDITNEGTRRVISSVTSNPAGHASENASSHPDNDRLILVKDIDHQPICPSGSSPVISAKSEKAMHHVKDKGIDDALENTTTANLPTDVHLNIRLPDSSSLQEKFPVTHTLSMIKDYVDRNQSSGLGSYDLAIPYPRKIFGDQDLSKSLLDLGLLNRQALIVVPRRRTSGFQGQRSSDDNRNLTATEDSPGTNGGYFSYIRNILSYVNPLSYLGGGGASSSTTGHESQSGIREYSPNPTVQNNLSGRN</sequence>
<feature type="region of interest" description="Disordered" evidence="2">
    <location>
        <begin position="392"/>
        <end position="415"/>
    </location>
</feature>
<dbReference type="OrthoDB" id="2445133at2759"/>
<dbReference type="Proteomes" id="UP000436088">
    <property type="component" value="Unassembled WGS sequence"/>
</dbReference>
<dbReference type="PANTHER" id="PTHR47770">
    <property type="entry name" value="PLANT UBX DOMAIN-CONTAINING PROTEIN 11"/>
    <property type="match status" value="1"/>
</dbReference>
<dbReference type="SUPFAM" id="SSF52833">
    <property type="entry name" value="Thioredoxin-like"/>
    <property type="match status" value="1"/>
</dbReference>
<dbReference type="Pfam" id="PF23187">
    <property type="entry name" value="UBX7_N"/>
    <property type="match status" value="1"/>
</dbReference>
<proteinExistence type="predicted"/>
<dbReference type="Gene3D" id="3.10.20.90">
    <property type="entry name" value="Phosphatidylinositol 3-kinase Catalytic Subunit, Chain A, domain 1"/>
    <property type="match status" value="1"/>
</dbReference>
<gene>
    <name evidence="5" type="ORF">F3Y22_tig00002237pilonHSYRG00401</name>
</gene>
<organism evidence="5 6">
    <name type="scientific">Hibiscus syriacus</name>
    <name type="common">Rose of Sharon</name>
    <dbReference type="NCBI Taxonomy" id="106335"/>
    <lineage>
        <taxon>Eukaryota</taxon>
        <taxon>Viridiplantae</taxon>
        <taxon>Streptophyta</taxon>
        <taxon>Embryophyta</taxon>
        <taxon>Tracheophyta</taxon>
        <taxon>Spermatophyta</taxon>
        <taxon>Magnoliopsida</taxon>
        <taxon>eudicotyledons</taxon>
        <taxon>Gunneridae</taxon>
        <taxon>Pentapetalae</taxon>
        <taxon>rosids</taxon>
        <taxon>malvids</taxon>
        <taxon>Malvales</taxon>
        <taxon>Malvaceae</taxon>
        <taxon>Malvoideae</taxon>
        <taxon>Hibiscus</taxon>
    </lineage>
</organism>
<feature type="region of interest" description="Disordered" evidence="2">
    <location>
        <begin position="441"/>
        <end position="472"/>
    </location>
</feature>
<dbReference type="PROSITE" id="PS50053">
    <property type="entry name" value="UBIQUITIN_2"/>
    <property type="match status" value="1"/>
</dbReference>
<dbReference type="InterPro" id="IPR001012">
    <property type="entry name" value="UBX_dom"/>
</dbReference>
<dbReference type="PROSITE" id="PS50033">
    <property type="entry name" value="UBX"/>
    <property type="match status" value="1"/>
</dbReference>
<name>A0A6A3CXX2_HIBSY</name>
<feature type="compositionally biased region" description="Polar residues" evidence="2">
    <location>
        <begin position="406"/>
        <end position="415"/>
    </location>
</feature>
<comment type="caution">
    <text evidence="5">The sequence shown here is derived from an EMBL/GenBank/DDBJ whole genome shotgun (WGS) entry which is preliminary data.</text>
</comment>
<dbReference type="InterPro" id="IPR000626">
    <property type="entry name" value="Ubiquitin-like_dom"/>
</dbReference>
<feature type="compositionally biased region" description="Low complexity" evidence="2">
    <location>
        <begin position="147"/>
        <end position="164"/>
    </location>
</feature>
<dbReference type="Gene3D" id="3.40.30.10">
    <property type="entry name" value="Glutaredoxin"/>
    <property type="match status" value="1"/>
</dbReference>
<dbReference type="EMBL" id="VEPZ02000167">
    <property type="protein sequence ID" value="KAE8732132.1"/>
    <property type="molecule type" value="Genomic_DNA"/>
</dbReference>
<protein>
    <submittedName>
        <fullName evidence="5">Ubiquitin-like superfamily protein, putative isoform 3</fullName>
    </submittedName>
</protein>
<feature type="domain" description="Ubiquitin-like" evidence="4">
    <location>
        <begin position="313"/>
        <end position="393"/>
    </location>
</feature>
<evidence type="ECO:0000259" key="4">
    <source>
        <dbReference type="PROSITE" id="PS50053"/>
    </source>
</evidence>
<keyword evidence="1" id="KW-0833">Ubl conjugation pathway</keyword>
<evidence type="ECO:0000313" key="5">
    <source>
        <dbReference type="EMBL" id="KAE8732132.1"/>
    </source>
</evidence>